<dbReference type="GO" id="GO:0016740">
    <property type="term" value="F:transferase activity"/>
    <property type="evidence" value="ECO:0007669"/>
    <property type="project" value="UniProtKB-KW"/>
</dbReference>
<comment type="cofactor">
    <cofactor evidence="1">
        <name>Mg(2+)</name>
        <dbReference type="ChEBI" id="CHEBI:18420"/>
    </cofactor>
</comment>
<dbReference type="STRING" id="633194.SAMN05421759_11258"/>
<evidence type="ECO:0000256" key="8">
    <source>
        <dbReference type="ARBA" id="ARBA00022842"/>
    </source>
</evidence>
<evidence type="ECO:0000256" key="10">
    <source>
        <dbReference type="ARBA" id="ARBA00048540"/>
    </source>
</evidence>
<evidence type="ECO:0000256" key="3">
    <source>
        <dbReference type="ARBA" id="ARBA00016337"/>
    </source>
</evidence>
<gene>
    <name evidence="12" type="ORF">SAMN05421759_11258</name>
</gene>
<organism evidence="12 13">
    <name type="scientific">Roseivivax lentus</name>
    <dbReference type="NCBI Taxonomy" id="633194"/>
    <lineage>
        <taxon>Bacteria</taxon>
        <taxon>Pseudomonadati</taxon>
        <taxon>Pseudomonadota</taxon>
        <taxon>Alphaproteobacteria</taxon>
        <taxon>Rhodobacterales</taxon>
        <taxon>Roseobacteraceae</taxon>
        <taxon>Roseivivax</taxon>
    </lineage>
</organism>
<reference evidence="13" key="1">
    <citation type="submission" date="2017-01" db="EMBL/GenBank/DDBJ databases">
        <authorList>
            <person name="Varghese N."/>
            <person name="Submissions S."/>
        </authorList>
    </citation>
    <scope>NUCLEOTIDE SEQUENCE [LARGE SCALE GENOMIC DNA]</scope>
    <source>
        <strain evidence="13">DSM 29430</strain>
    </source>
</reference>
<feature type="signal peptide" evidence="11">
    <location>
        <begin position="1"/>
        <end position="28"/>
    </location>
</feature>
<comment type="catalytic activity">
    <reaction evidence="10">
        <text>L-threonyl-[protein] + FAD = FMN-L-threonyl-[protein] + AMP + H(+)</text>
        <dbReference type="Rhea" id="RHEA:36847"/>
        <dbReference type="Rhea" id="RHEA-COMP:11060"/>
        <dbReference type="Rhea" id="RHEA-COMP:11061"/>
        <dbReference type="ChEBI" id="CHEBI:15378"/>
        <dbReference type="ChEBI" id="CHEBI:30013"/>
        <dbReference type="ChEBI" id="CHEBI:57692"/>
        <dbReference type="ChEBI" id="CHEBI:74257"/>
        <dbReference type="ChEBI" id="CHEBI:456215"/>
        <dbReference type="EC" id="2.7.1.180"/>
    </reaction>
</comment>
<evidence type="ECO:0000313" key="12">
    <source>
        <dbReference type="EMBL" id="SIT05119.1"/>
    </source>
</evidence>
<evidence type="ECO:0000313" key="13">
    <source>
        <dbReference type="Proteomes" id="UP000186684"/>
    </source>
</evidence>
<dbReference type="InterPro" id="IPR006311">
    <property type="entry name" value="TAT_signal"/>
</dbReference>
<evidence type="ECO:0000256" key="7">
    <source>
        <dbReference type="ARBA" id="ARBA00022827"/>
    </source>
</evidence>
<dbReference type="EC" id="2.7.1.180" evidence="2"/>
<dbReference type="InterPro" id="IPR024932">
    <property type="entry name" value="ApbE"/>
</dbReference>
<dbReference type="OrthoDB" id="9778595at2"/>
<dbReference type="Pfam" id="PF02424">
    <property type="entry name" value="ApbE"/>
    <property type="match status" value="1"/>
</dbReference>
<evidence type="ECO:0000256" key="11">
    <source>
        <dbReference type="SAM" id="SignalP"/>
    </source>
</evidence>
<keyword evidence="8" id="KW-0460">Magnesium</keyword>
<protein>
    <recommendedName>
        <fullName evidence="3">FAD:protein FMN transferase</fullName>
        <ecNumber evidence="2">2.7.1.180</ecNumber>
    </recommendedName>
    <alternativeName>
        <fullName evidence="9">Flavin transferase</fullName>
    </alternativeName>
</protein>
<keyword evidence="13" id="KW-1185">Reference proteome</keyword>
<evidence type="ECO:0000256" key="5">
    <source>
        <dbReference type="ARBA" id="ARBA00022679"/>
    </source>
</evidence>
<evidence type="ECO:0000256" key="4">
    <source>
        <dbReference type="ARBA" id="ARBA00022630"/>
    </source>
</evidence>
<accession>A0A1N7P3V5</accession>
<name>A0A1N7P3V5_9RHOB</name>
<keyword evidence="5" id="KW-0808">Transferase</keyword>
<dbReference type="RefSeq" id="WP_083950661.1">
    <property type="nucleotide sequence ID" value="NZ_FTOQ01000012.1"/>
</dbReference>
<dbReference type="Gene3D" id="3.10.520.10">
    <property type="entry name" value="ApbE-like domains"/>
    <property type="match status" value="1"/>
</dbReference>
<dbReference type="PANTHER" id="PTHR30040">
    <property type="entry name" value="THIAMINE BIOSYNTHESIS LIPOPROTEIN APBE"/>
    <property type="match status" value="1"/>
</dbReference>
<evidence type="ECO:0000256" key="9">
    <source>
        <dbReference type="ARBA" id="ARBA00031306"/>
    </source>
</evidence>
<keyword evidence="6" id="KW-0479">Metal-binding</keyword>
<proteinExistence type="predicted"/>
<dbReference type="SUPFAM" id="SSF143631">
    <property type="entry name" value="ApbE-like"/>
    <property type="match status" value="1"/>
</dbReference>
<keyword evidence="7" id="KW-0274">FAD</keyword>
<keyword evidence="11" id="KW-0732">Signal</keyword>
<dbReference type="Proteomes" id="UP000186684">
    <property type="component" value="Unassembled WGS sequence"/>
</dbReference>
<keyword evidence="12" id="KW-0449">Lipoprotein</keyword>
<evidence type="ECO:0000256" key="6">
    <source>
        <dbReference type="ARBA" id="ARBA00022723"/>
    </source>
</evidence>
<dbReference type="GO" id="GO:0046872">
    <property type="term" value="F:metal ion binding"/>
    <property type="evidence" value="ECO:0007669"/>
    <property type="project" value="UniProtKB-KW"/>
</dbReference>
<dbReference type="PROSITE" id="PS51318">
    <property type="entry name" value="TAT"/>
    <property type="match status" value="1"/>
</dbReference>
<feature type="chain" id="PRO_5039941357" description="FAD:protein FMN transferase" evidence="11">
    <location>
        <begin position="29"/>
        <end position="325"/>
    </location>
</feature>
<dbReference type="InterPro" id="IPR003374">
    <property type="entry name" value="ApbE-like_sf"/>
</dbReference>
<evidence type="ECO:0000256" key="1">
    <source>
        <dbReference type="ARBA" id="ARBA00001946"/>
    </source>
</evidence>
<keyword evidence="4" id="KW-0285">Flavoprotein</keyword>
<dbReference type="PANTHER" id="PTHR30040:SF2">
    <property type="entry name" value="FAD:PROTEIN FMN TRANSFERASE"/>
    <property type="match status" value="1"/>
</dbReference>
<evidence type="ECO:0000256" key="2">
    <source>
        <dbReference type="ARBA" id="ARBA00011955"/>
    </source>
</evidence>
<dbReference type="EMBL" id="FTOQ01000012">
    <property type="protein sequence ID" value="SIT05119.1"/>
    <property type="molecule type" value="Genomic_DNA"/>
</dbReference>
<sequence length="325" mass="33536">MTRSFTQTRRGALGLLGASLALPAAAFAGPPVEVVSGAAFGSSWRAVAAPALRSADLRPLFEALFAEIDAALSPWRPESAISRFNAAEAGEPNADPALIEVTRAAMRLARLSDGAFDPTVGPLVAQWGFGPIRGGGVPGWRDISVGASGVGKTRGDLTLDLCGIAKGWALDRVAQHARALGRTDLLLELGGEFIALGRHPDGRDWHLAVEPPVPGGPIPARLRVPDGHAVATSGTRAQGYVVDGRLYSHLIDPKTQSPVDGALRSVTVAAEDAMSADGWATALFAAGDVAGPELAASRGIAALFLFEESGGPGRVTTGHMPELLL</sequence>
<dbReference type="AlphaFoldDB" id="A0A1N7P3V5"/>